<evidence type="ECO:0000256" key="2">
    <source>
        <dbReference type="ARBA" id="ARBA00022540"/>
    </source>
</evidence>
<evidence type="ECO:0008006" key="10">
    <source>
        <dbReference type="Google" id="ProtNLM"/>
    </source>
</evidence>
<dbReference type="SUPFAM" id="SSF55200">
    <property type="entry name" value="Translation initiation factor IF3, C-terminal domain"/>
    <property type="match status" value="1"/>
</dbReference>
<evidence type="ECO:0000256" key="1">
    <source>
        <dbReference type="ARBA" id="ARBA00005439"/>
    </source>
</evidence>
<evidence type="ECO:0000259" key="6">
    <source>
        <dbReference type="Pfam" id="PF00707"/>
    </source>
</evidence>
<dbReference type="Gene3D" id="3.10.20.80">
    <property type="entry name" value="Translation initiation factor 3 (IF-3), N-terminal domain"/>
    <property type="match status" value="1"/>
</dbReference>
<feature type="region of interest" description="Disordered" evidence="5">
    <location>
        <begin position="1"/>
        <end position="58"/>
    </location>
</feature>
<feature type="compositionally biased region" description="Gly residues" evidence="5">
    <location>
        <begin position="39"/>
        <end position="51"/>
    </location>
</feature>
<keyword evidence="9" id="KW-1185">Reference proteome</keyword>
<dbReference type="Gene3D" id="3.30.110.10">
    <property type="entry name" value="Translation initiation factor 3 (IF-3), C-terminal domain"/>
    <property type="match status" value="1"/>
</dbReference>
<gene>
    <name evidence="8" type="ORF">WJX72_003520</name>
</gene>
<sequence length="229" mass="25678">MGNYRAETTVVGTAEESQCNGRLGGSRGGFQGSGPSRPRGGGGGVRGGRGGYQERDRSNDVLINDEINASEVRLIGEDKQMIGVVSLDQALDMADEAGVDVVMMSQDASPPVCRLMEYSKWKYEQEKNVKEARKKQREARQEVKELKLRPNTDVHDYQVRLRAAQNFLSKGMKVKLSLQFRGREMQFQELGRQMFDKFIEDLAETAQVEVRPAMQGRQMMMVIAPAKEK</sequence>
<dbReference type="FunFam" id="3.30.110.10:FF:000001">
    <property type="entry name" value="Translation initiation factor IF-3"/>
    <property type="match status" value="1"/>
</dbReference>
<keyword evidence="4" id="KW-0175">Coiled coil</keyword>
<keyword evidence="2" id="KW-0396">Initiation factor</keyword>
<evidence type="ECO:0000256" key="5">
    <source>
        <dbReference type="SAM" id="MobiDB-lite"/>
    </source>
</evidence>
<dbReference type="InterPro" id="IPR036787">
    <property type="entry name" value="T_IF-3_N_sf"/>
</dbReference>
<dbReference type="EMBL" id="JALJOR010000008">
    <property type="protein sequence ID" value="KAK9812779.1"/>
    <property type="molecule type" value="Genomic_DNA"/>
</dbReference>
<comment type="similarity">
    <text evidence="1">Belongs to the IF-3 family.</text>
</comment>
<dbReference type="InterPro" id="IPR019815">
    <property type="entry name" value="Translation_initiation_fac_3_C"/>
</dbReference>
<feature type="compositionally biased region" description="Gly residues" evidence="5">
    <location>
        <begin position="22"/>
        <end position="32"/>
    </location>
</feature>
<reference evidence="8 9" key="1">
    <citation type="journal article" date="2024" name="Nat. Commun.">
        <title>Phylogenomics reveals the evolutionary origins of lichenization in chlorophyte algae.</title>
        <authorList>
            <person name="Puginier C."/>
            <person name="Libourel C."/>
            <person name="Otte J."/>
            <person name="Skaloud P."/>
            <person name="Haon M."/>
            <person name="Grisel S."/>
            <person name="Petersen M."/>
            <person name="Berrin J.G."/>
            <person name="Delaux P.M."/>
            <person name="Dal Grande F."/>
            <person name="Keller J."/>
        </authorList>
    </citation>
    <scope>NUCLEOTIDE SEQUENCE [LARGE SCALE GENOMIC DNA]</scope>
    <source>
        <strain evidence="8 9">SAG 2043</strain>
    </source>
</reference>
<organism evidence="8 9">
    <name type="scientific">[Myrmecia] bisecta</name>
    <dbReference type="NCBI Taxonomy" id="41462"/>
    <lineage>
        <taxon>Eukaryota</taxon>
        <taxon>Viridiplantae</taxon>
        <taxon>Chlorophyta</taxon>
        <taxon>core chlorophytes</taxon>
        <taxon>Trebouxiophyceae</taxon>
        <taxon>Trebouxiales</taxon>
        <taxon>Trebouxiaceae</taxon>
        <taxon>Myrmecia</taxon>
    </lineage>
</organism>
<keyword evidence="3" id="KW-0648">Protein biosynthesis</keyword>
<dbReference type="GO" id="GO:0005737">
    <property type="term" value="C:cytoplasm"/>
    <property type="evidence" value="ECO:0007669"/>
    <property type="project" value="UniProtKB-ARBA"/>
</dbReference>
<dbReference type="Pfam" id="PF05198">
    <property type="entry name" value="IF3_N"/>
    <property type="match status" value="1"/>
</dbReference>
<dbReference type="GO" id="GO:0003743">
    <property type="term" value="F:translation initiation factor activity"/>
    <property type="evidence" value="ECO:0007669"/>
    <property type="project" value="UniProtKB-KW"/>
</dbReference>
<feature type="coiled-coil region" evidence="4">
    <location>
        <begin position="122"/>
        <end position="149"/>
    </location>
</feature>
<feature type="domain" description="Translation initiation factor 3 N-terminal" evidence="7">
    <location>
        <begin position="63"/>
        <end position="132"/>
    </location>
</feature>
<dbReference type="InterPro" id="IPR019814">
    <property type="entry name" value="Translation_initiation_fac_3_N"/>
</dbReference>
<dbReference type="FunFam" id="3.10.20.80:FF:000001">
    <property type="entry name" value="Translation initiation factor IF-3"/>
    <property type="match status" value="1"/>
</dbReference>
<evidence type="ECO:0000256" key="3">
    <source>
        <dbReference type="ARBA" id="ARBA00022917"/>
    </source>
</evidence>
<accession>A0AAW1PX89</accession>
<name>A0AAW1PX89_9CHLO</name>
<protein>
    <recommendedName>
        <fullName evidence="10">Translation initiation factor IF-3</fullName>
    </recommendedName>
</protein>
<dbReference type="GO" id="GO:0032790">
    <property type="term" value="P:ribosome disassembly"/>
    <property type="evidence" value="ECO:0007669"/>
    <property type="project" value="TreeGrafter"/>
</dbReference>
<dbReference type="PANTHER" id="PTHR10938">
    <property type="entry name" value="TRANSLATION INITIATION FACTOR IF-3"/>
    <property type="match status" value="1"/>
</dbReference>
<evidence type="ECO:0000256" key="4">
    <source>
        <dbReference type="SAM" id="Coils"/>
    </source>
</evidence>
<dbReference type="HAMAP" id="MF_00080">
    <property type="entry name" value="IF_3"/>
    <property type="match status" value="1"/>
</dbReference>
<feature type="domain" description="Translation initiation factor 3 C-terminal" evidence="6">
    <location>
        <begin position="142"/>
        <end position="225"/>
    </location>
</feature>
<dbReference type="GO" id="GO:0043022">
    <property type="term" value="F:ribosome binding"/>
    <property type="evidence" value="ECO:0007669"/>
    <property type="project" value="TreeGrafter"/>
</dbReference>
<dbReference type="SUPFAM" id="SSF54364">
    <property type="entry name" value="Translation initiation factor IF3, N-terminal domain"/>
    <property type="match status" value="1"/>
</dbReference>
<dbReference type="NCBIfam" id="TIGR00168">
    <property type="entry name" value="infC"/>
    <property type="match status" value="1"/>
</dbReference>
<dbReference type="AlphaFoldDB" id="A0AAW1PX89"/>
<dbReference type="Proteomes" id="UP001489004">
    <property type="component" value="Unassembled WGS sequence"/>
</dbReference>
<dbReference type="Pfam" id="PF00707">
    <property type="entry name" value="IF3_C"/>
    <property type="match status" value="1"/>
</dbReference>
<proteinExistence type="inferred from homology"/>
<dbReference type="InterPro" id="IPR001288">
    <property type="entry name" value="Translation_initiation_fac_3"/>
</dbReference>
<evidence type="ECO:0000313" key="8">
    <source>
        <dbReference type="EMBL" id="KAK9812779.1"/>
    </source>
</evidence>
<evidence type="ECO:0000259" key="7">
    <source>
        <dbReference type="Pfam" id="PF05198"/>
    </source>
</evidence>
<dbReference type="PANTHER" id="PTHR10938:SF0">
    <property type="entry name" value="TRANSLATION INITIATION FACTOR IF-3, MITOCHONDRIAL"/>
    <property type="match status" value="1"/>
</dbReference>
<evidence type="ECO:0000313" key="9">
    <source>
        <dbReference type="Proteomes" id="UP001489004"/>
    </source>
</evidence>
<dbReference type="InterPro" id="IPR036788">
    <property type="entry name" value="T_IF-3_C_sf"/>
</dbReference>
<comment type="caution">
    <text evidence="8">The sequence shown here is derived from an EMBL/GenBank/DDBJ whole genome shotgun (WGS) entry which is preliminary data.</text>
</comment>